<evidence type="ECO:0000256" key="1">
    <source>
        <dbReference type="SAM" id="MobiDB-lite"/>
    </source>
</evidence>
<dbReference type="PANTHER" id="PTHR35871">
    <property type="entry name" value="EXPRESSED PROTEIN"/>
    <property type="match status" value="1"/>
</dbReference>
<dbReference type="GO" id="GO:0003676">
    <property type="term" value="F:nucleic acid binding"/>
    <property type="evidence" value="ECO:0007669"/>
    <property type="project" value="InterPro"/>
</dbReference>
<protein>
    <recommendedName>
        <fullName evidence="4">Tc1-like transposase DDE domain-containing protein</fullName>
    </recommendedName>
</protein>
<accession>A0A166IK55</accession>
<proteinExistence type="predicted"/>
<gene>
    <name evidence="2" type="ORF">FIBSPDRAFT_827472</name>
</gene>
<dbReference type="AlphaFoldDB" id="A0A166IK55"/>
<evidence type="ECO:0000313" key="2">
    <source>
        <dbReference type="EMBL" id="KZP19911.1"/>
    </source>
</evidence>
<dbReference type="EMBL" id="KV417559">
    <property type="protein sequence ID" value="KZP19911.1"/>
    <property type="molecule type" value="Genomic_DNA"/>
</dbReference>
<keyword evidence="3" id="KW-1185">Reference proteome</keyword>
<reference evidence="2 3" key="1">
    <citation type="journal article" date="2016" name="Mol. Biol. Evol.">
        <title>Comparative Genomics of Early-Diverging Mushroom-Forming Fungi Provides Insights into the Origins of Lignocellulose Decay Capabilities.</title>
        <authorList>
            <person name="Nagy L.G."/>
            <person name="Riley R."/>
            <person name="Tritt A."/>
            <person name="Adam C."/>
            <person name="Daum C."/>
            <person name="Floudas D."/>
            <person name="Sun H."/>
            <person name="Yadav J.S."/>
            <person name="Pangilinan J."/>
            <person name="Larsson K.H."/>
            <person name="Matsuura K."/>
            <person name="Barry K."/>
            <person name="Labutti K."/>
            <person name="Kuo R."/>
            <person name="Ohm R.A."/>
            <person name="Bhattacharya S.S."/>
            <person name="Shirouzu T."/>
            <person name="Yoshinaga Y."/>
            <person name="Martin F.M."/>
            <person name="Grigoriev I.V."/>
            <person name="Hibbett D.S."/>
        </authorList>
    </citation>
    <scope>NUCLEOTIDE SEQUENCE [LARGE SCALE GENOMIC DNA]</scope>
    <source>
        <strain evidence="2 3">CBS 109695</strain>
    </source>
</reference>
<dbReference type="Gene3D" id="3.30.420.10">
    <property type="entry name" value="Ribonuclease H-like superfamily/Ribonuclease H"/>
    <property type="match status" value="1"/>
</dbReference>
<feature type="region of interest" description="Disordered" evidence="1">
    <location>
        <begin position="419"/>
        <end position="449"/>
    </location>
</feature>
<evidence type="ECO:0008006" key="4">
    <source>
        <dbReference type="Google" id="ProtNLM"/>
    </source>
</evidence>
<dbReference type="PANTHER" id="PTHR35871:SF1">
    <property type="entry name" value="CXC1-LIKE CYSTEINE CLUSTER ASSOCIATED WITH KDZ TRANSPOSASES DOMAIN-CONTAINING PROTEIN"/>
    <property type="match status" value="1"/>
</dbReference>
<evidence type="ECO:0000313" key="3">
    <source>
        <dbReference type="Proteomes" id="UP000076532"/>
    </source>
</evidence>
<sequence>MEELEADLDEPVEAVAEAQAVAREYLDLDADDGDIPPVNVLEIIERLLKDVKKLRTLQSIKTVTKLHAVAQFVKLRDQYQTNPKCKKPSLSASLAIARRLGKGKNGSGKGEGASFARGIRRNELYLLRHQCLPPSKKSARHGQHTLLDNEAMLHGVRRYLAIQKLGTISPQELSRQVNEIIAPTLGLPPGSTITERTAISWLKKLGYQCKSTSKGMYFDGHERPDVVEYRQGFLKVLEELERVMCTYDDVTMEPVPPKLNPGEREVVMICHDECIFHTNECKRRMWLRENEQPIKKKGNGRAIHVSDYICETTGRLALTPAQIAAQEALPPNSRLRSYDARKIIYPGKDHDKWWDLEQLMEQTHLAVDIFEYTNPNKIGLWVFDCSSAHEGLAEDALNVHNMNINLGGKQRHMRDTIIPLSNPPPSPGKIDTRGTTQSMSYPSDHPNPDLAGKAKGMKVVLQERESAWDEFGRRRGGKKLLGKCKDCQMSNIKKDAARRLALAEAMGTDDTISDEVLEAAQSVINPPADDWCCMFRVMSLQEDFVNEKPRIQHYLESRGHKCLFLPKFHCELNPIEMLWGYAKYRFRNATDGKFPTARELVPQCLDLCNVHTIRRFFRKSWRYIDAYRKGLDARQAAFAVKEYKSHRRVGLTRDILATLAMVPL</sequence>
<dbReference type="Proteomes" id="UP000076532">
    <property type="component" value="Unassembled WGS sequence"/>
</dbReference>
<dbReference type="OrthoDB" id="2449121at2759"/>
<dbReference type="STRING" id="436010.A0A166IK55"/>
<organism evidence="2 3">
    <name type="scientific">Athelia psychrophila</name>
    <dbReference type="NCBI Taxonomy" id="1759441"/>
    <lineage>
        <taxon>Eukaryota</taxon>
        <taxon>Fungi</taxon>
        <taxon>Dikarya</taxon>
        <taxon>Basidiomycota</taxon>
        <taxon>Agaricomycotina</taxon>
        <taxon>Agaricomycetes</taxon>
        <taxon>Agaricomycetidae</taxon>
        <taxon>Atheliales</taxon>
        <taxon>Atheliaceae</taxon>
        <taxon>Athelia</taxon>
    </lineage>
</organism>
<name>A0A166IK55_9AGAM</name>
<dbReference type="InterPro" id="IPR036397">
    <property type="entry name" value="RNaseH_sf"/>
</dbReference>